<reference evidence="2" key="1">
    <citation type="submission" date="2015-07" db="EMBL/GenBank/DDBJ databases">
        <title>MeaNS - Measles Nucleotide Surveillance Program.</title>
        <authorList>
            <person name="Tran T."/>
            <person name="Druce J."/>
        </authorList>
    </citation>
    <scope>NUCLEOTIDE SEQUENCE</scope>
    <source>
        <strain evidence="2">UCB-OBI-ISO-001</strain>
        <tissue evidence="2">Gonad</tissue>
    </source>
</reference>
<feature type="transmembrane region" description="Helical" evidence="1">
    <location>
        <begin position="64"/>
        <end position="89"/>
    </location>
</feature>
<dbReference type="AlphaFoldDB" id="A0A0L8GTE6"/>
<keyword evidence="1" id="KW-1133">Transmembrane helix</keyword>
<keyword evidence="1" id="KW-0472">Membrane</keyword>
<proteinExistence type="predicted"/>
<protein>
    <submittedName>
        <fullName evidence="2">Uncharacterized protein</fullName>
    </submittedName>
</protein>
<name>A0A0L8GTE6_OCTBM</name>
<accession>A0A0L8GTE6</accession>
<evidence type="ECO:0000256" key="1">
    <source>
        <dbReference type="SAM" id="Phobius"/>
    </source>
</evidence>
<gene>
    <name evidence="2" type="ORF">OCBIM_22028360mg</name>
</gene>
<keyword evidence="1" id="KW-0812">Transmembrane</keyword>
<dbReference type="EMBL" id="KQ420477">
    <property type="protein sequence ID" value="KOF80152.1"/>
    <property type="molecule type" value="Genomic_DNA"/>
</dbReference>
<evidence type="ECO:0000313" key="2">
    <source>
        <dbReference type="EMBL" id="KOF80152.1"/>
    </source>
</evidence>
<sequence length="100" mass="11044">MVAARINTIKHVNVRWKSRTTIAAPSKKKGQSSNGKHCSKTMGHVLLFLLLLLIKVCRRYGNVYSLVCLLVVNMCCYGTVLSVTLFLLVDTGCYGQSCCC</sequence>
<organism evidence="2">
    <name type="scientific">Octopus bimaculoides</name>
    <name type="common">California two-spotted octopus</name>
    <dbReference type="NCBI Taxonomy" id="37653"/>
    <lineage>
        <taxon>Eukaryota</taxon>
        <taxon>Metazoa</taxon>
        <taxon>Spiralia</taxon>
        <taxon>Lophotrochozoa</taxon>
        <taxon>Mollusca</taxon>
        <taxon>Cephalopoda</taxon>
        <taxon>Coleoidea</taxon>
        <taxon>Octopodiformes</taxon>
        <taxon>Octopoda</taxon>
        <taxon>Incirrata</taxon>
        <taxon>Octopodidae</taxon>
        <taxon>Octopus</taxon>
    </lineage>
</organism>